<evidence type="ECO:0000256" key="6">
    <source>
        <dbReference type="ARBA" id="ARBA00022953"/>
    </source>
</evidence>
<proteinExistence type="predicted"/>
<evidence type="ECO:0000256" key="7">
    <source>
        <dbReference type="ARBA" id="ARBA00030248"/>
    </source>
</evidence>
<evidence type="ECO:0000256" key="8">
    <source>
        <dbReference type="ARBA" id="ARBA00048744"/>
    </source>
</evidence>
<dbReference type="EC" id="2.7.7.48" evidence="1"/>
<dbReference type="SUPFAM" id="SSF56672">
    <property type="entry name" value="DNA/RNA polymerases"/>
    <property type="match status" value="1"/>
</dbReference>
<dbReference type="Proteomes" id="UP001060008">
    <property type="component" value="Segment"/>
</dbReference>
<reference evidence="10" key="1">
    <citation type="submission" date="2021-05" db="EMBL/GenBank/DDBJ databases">
        <authorList>
            <person name="Chen Y.-M."/>
            <person name="Zhang Y.-Z."/>
        </authorList>
    </citation>
    <scope>NUCLEOTIDE SEQUENCE</scope>
    <source>
        <strain evidence="10">105-k141_213794</strain>
    </source>
</reference>
<reference evidence="10" key="2">
    <citation type="journal article" date="2022" name="Nat. Microbiol.">
        <title>RNA viromes from terrestrial sites across China expand environmental viral diversity.</title>
        <authorList>
            <person name="Chiapello M."/>
            <person name="Rodriguez-Romero J."/>
            <person name="Ayllon M.A."/>
            <person name="Turina M."/>
        </authorList>
    </citation>
    <scope>NUCLEOTIDE SEQUENCE</scope>
    <source>
        <strain evidence="10">105-k141_213794</strain>
    </source>
</reference>
<evidence type="ECO:0000313" key="10">
    <source>
        <dbReference type="EMBL" id="UJQ85232.1"/>
    </source>
</evidence>
<accession>A0ABY3STY2</accession>
<comment type="catalytic activity">
    <reaction evidence="8">
        <text>RNA(n) + a ribonucleoside 5'-triphosphate = RNA(n+1) + diphosphate</text>
        <dbReference type="Rhea" id="RHEA:21248"/>
        <dbReference type="Rhea" id="RHEA-COMP:14527"/>
        <dbReference type="Rhea" id="RHEA-COMP:17342"/>
        <dbReference type="ChEBI" id="CHEBI:33019"/>
        <dbReference type="ChEBI" id="CHEBI:61557"/>
        <dbReference type="ChEBI" id="CHEBI:140395"/>
        <dbReference type="EC" id="2.7.7.48"/>
    </reaction>
</comment>
<name>A0ABY3STY2_9VIRU</name>
<dbReference type="Pfam" id="PF03431">
    <property type="entry name" value="RNA_replicase_B"/>
    <property type="match status" value="1"/>
</dbReference>
<dbReference type="InterPro" id="IPR043502">
    <property type="entry name" value="DNA/RNA_pol_sf"/>
</dbReference>
<evidence type="ECO:0000313" key="11">
    <source>
        <dbReference type="Proteomes" id="UP001060008"/>
    </source>
</evidence>
<evidence type="ECO:0000256" key="4">
    <source>
        <dbReference type="ARBA" id="ARBA00022695"/>
    </source>
</evidence>
<dbReference type="EMBL" id="MZ679595">
    <property type="protein sequence ID" value="UJQ85232.1"/>
    <property type="molecule type" value="Genomic_RNA"/>
</dbReference>
<evidence type="ECO:0000256" key="5">
    <source>
        <dbReference type="ARBA" id="ARBA00022741"/>
    </source>
</evidence>
<dbReference type="PROSITE" id="PS50522">
    <property type="entry name" value="RDRP_PHAGE"/>
    <property type="match status" value="1"/>
</dbReference>
<organism evidence="10 11">
    <name type="scientific">Leviviridae sp</name>
    <dbReference type="NCBI Taxonomy" id="2027243"/>
    <lineage>
        <taxon>Viruses</taxon>
        <taxon>Riboviria</taxon>
        <taxon>Orthornavirae</taxon>
        <taxon>Lenarviricota</taxon>
        <taxon>Leviviricetes</taxon>
        <taxon>Norzivirales</taxon>
        <taxon>Fiersviridae</taxon>
    </lineage>
</organism>
<protein>
    <recommendedName>
        <fullName evidence="1">RNA-directed RNA polymerase</fullName>
        <ecNumber evidence="1">2.7.7.48</ecNumber>
    </recommendedName>
    <alternativeName>
        <fullName evidence="7">RNA replicase beta chain</fullName>
    </alternativeName>
</protein>
<keyword evidence="11" id="KW-1185">Reference proteome</keyword>
<keyword evidence="6" id="KW-0693">Viral RNA replication</keyword>
<keyword evidence="3" id="KW-0808">Transferase</keyword>
<evidence type="ECO:0000256" key="3">
    <source>
        <dbReference type="ARBA" id="ARBA00022679"/>
    </source>
</evidence>
<sequence length="646" mass="74486">MTKRHVTMVQNAYRDILVDISVNVPEASGLGRDFMRLCSAVEERGLKFFTIDLPDMGKHFDRCLSNSRLTISNLAHQRPYKKGVVIPRLFKGLLLRVFDRHGSLLSEPCIRSIRALRQLYNLAKKLKIQCEEKKVYDSVTAFFETDRGIISPSLDWSSDYLDCNGAHHLCFDDKLRPQYEVTGHPTLDLREEFPRLQRYDVRAIHFALDTIAISLGLFDPKDWRNKHGPGAVSDRIGRSKYDFPHWPKKLDNIFPIADFAFANYSLWADDVGVEDNRFRDLKPPCKLIAVPKTQKGPRLIASEPICNQWIQQLIKDFLYERVRRTWIGSSIHFRDQKFNQEAARRASISGSHWTIDLSEASDRVSCYVVERAFRQNPCLLQAFHACRTESIINTIDSKQPKISYLRKFSTMGSALTFPVQSLVFLGIVLGCMLSHRNLELSQRNVRKLSKEVLVFGDDLIVPSDVGYLVLGALRYLGFKVNHMKTYGRGNFRESCGGEYYKGHDVTPVYLLTYPDRRRPESIVSSVQTRNNFYKRGYFTLADDIQSTIRHREKISLPVVPVDSGILGWESFLGLDLSGLKTRFNRNLHRREVWVHKINSRVTRSPDRYSSRLLQYFTERPLPVVKWEGGVIERPSSSLRRGWVATS</sequence>
<dbReference type="InterPro" id="IPR005093">
    <property type="entry name" value="RNArep_beta"/>
</dbReference>
<evidence type="ECO:0000256" key="1">
    <source>
        <dbReference type="ARBA" id="ARBA00012494"/>
    </source>
</evidence>
<feature type="domain" description="RdRp catalytic" evidence="9">
    <location>
        <begin position="341"/>
        <end position="489"/>
    </location>
</feature>
<evidence type="ECO:0000259" key="9">
    <source>
        <dbReference type="PROSITE" id="PS50522"/>
    </source>
</evidence>
<keyword evidence="4" id="KW-0548">Nucleotidyltransferase</keyword>
<keyword evidence="2" id="KW-0696">RNA-directed RNA polymerase</keyword>
<evidence type="ECO:0000256" key="2">
    <source>
        <dbReference type="ARBA" id="ARBA00022484"/>
    </source>
</evidence>
<dbReference type="InterPro" id="IPR007096">
    <property type="entry name" value="RNA-dir_Rpol_cat_phage"/>
</dbReference>
<keyword evidence="5" id="KW-0547">Nucleotide-binding</keyword>